<dbReference type="GO" id="GO:0005509">
    <property type="term" value="F:calcium ion binding"/>
    <property type="evidence" value="ECO:0007669"/>
    <property type="project" value="InterPro"/>
</dbReference>
<dbReference type="InterPro" id="IPR002048">
    <property type="entry name" value="EF_hand_dom"/>
</dbReference>
<feature type="region of interest" description="Disordered" evidence="2">
    <location>
        <begin position="68"/>
        <end position="178"/>
    </location>
</feature>
<accession>A0AAE0C6I0</accession>
<dbReference type="InterPro" id="IPR011992">
    <property type="entry name" value="EF-hand-dom_pair"/>
</dbReference>
<feature type="region of interest" description="Disordered" evidence="2">
    <location>
        <begin position="201"/>
        <end position="262"/>
    </location>
</feature>
<dbReference type="AlphaFoldDB" id="A0AAE0C6I0"/>
<dbReference type="SMART" id="SM00054">
    <property type="entry name" value="EFh"/>
    <property type="match status" value="1"/>
</dbReference>
<feature type="compositionally biased region" description="Polar residues" evidence="2">
    <location>
        <begin position="91"/>
        <end position="117"/>
    </location>
</feature>
<gene>
    <name evidence="4" type="ORF">CYMTET_42309</name>
</gene>
<dbReference type="Gene3D" id="1.10.238.10">
    <property type="entry name" value="EF-hand"/>
    <property type="match status" value="1"/>
</dbReference>
<dbReference type="CDD" id="cd00051">
    <property type="entry name" value="EFh"/>
    <property type="match status" value="1"/>
</dbReference>
<evidence type="ECO:0000313" key="4">
    <source>
        <dbReference type="EMBL" id="KAK3248217.1"/>
    </source>
</evidence>
<feature type="compositionally biased region" description="Polar residues" evidence="2">
    <location>
        <begin position="1"/>
        <end position="10"/>
    </location>
</feature>
<dbReference type="Proteomes" id="UP001190700">
    <property type="component" value="Unassembled WGS sequence"/>
</dbReference>
<sequence>MNPTKRSSSVGRLRDHVHSARNQRDDDDDSLERRKNHNVLVTSRNVQLFQTNRSLQTQSYGRVFHAFNPKEHSNQSVRSPFARPASAMNPAKTSKSAPNLLSVSVSGRQPRVSTSLASPRDESSSPRRRRSSTPNFPTPHSAPGRMPTSKGLSQPTDLQSARRAPNRPQSSAPHGQRTSLSLTTQNLGQQHLELSTVMASQNLSQQTPTQTSSPDACHSREGFRPASRRISTPALLSSSEQKREPPTRTIANFPTPPKMAAPEKRQTFSAARIRNAVQKGNASTRPRLASSYDAGSHAIKSLKPSFKVVKTVDAFEIVKHMEKAAGKRYMERGLAPWSAERKAMEASKSLQMMVCGSVFAAIKRHVDEKALLAFEDMLKIVYPKASRSETRAMAAAVQPKKEASLPVRDLELEEDEDLNLMWSRWDPEDYGEIECDTFKEVLVELSIVKDDEDAVQKLYAQVDKDGNGYISKDEFKRWWRAL</sequence>
<reference evidence="4 5" key="1">
    <citation type="journal article" date="2015" name="Genome Biol. Evol.">
        <title>Comparative Genomics of a Bacterivorous Green Alga Reveals Evolutionary Causalities and Consequences of Phago-Mixotrophic Mode of Nutrition.</title>
        <authorList>
            <person name="Burns J.A."/>
            <person name="Paasch A."/>
            <person name="Narechania A."/>
            <person name="Kim E."/>
        </authorList>
    </citation>
    <scope>NUCLEOTIDE SEQUENCE [LARGE SCALE GENOMIC DNA]</scope>
    <source>
        <strain evidence="4 5">PLY_AMNH</strain>
    </source>
</reference>
<evidence type="ECO:0000256" key="2">
    <source>
        <dbReference type="SAM" id="MobiDB-lite"/>
    </source>
</evidence>
<dbReference type="Pfam" id="PF00036">
    <property type="entry name" value="EF-hand_1"/>
    <property type="match status" value="1"/>
</dbReference>
<evidence type="ECO:0000313" key="5">
    <source>
        <dbReference type="Proteomes" id="UP001190700"/>
    </source>
</evidence>
<comment type="caution">
    <text evidence="4">The sequence shown here is derived from an EMBL/GenBank/DDBJ whole genome shotgun (WGS) entry which is preliminary data.</text>
</comment>
<feature type="compositionally biased region" description="Polar residues" evidence="2">
    <location>
        <begin position="150"/>
        <end position="159"/>
    </location>
</feature>
<dbReference type="PROSITE" id="PS00018">
    <property type="entry name" value="EF_HAND_1"/>
    <property type="match status" value="1"/>
</dbReference>
<keyword evidence="1" id="KW-0106">Calcium</keyword>
<evidence type="ECO:0000256" key="1">
    <source>
        <dbReference type="ARBA" id="ARBA00022837"/>
    </source>
</evidence>
<feature type="region of interest" description="Disordered" evidence="2">
    <location>
        <begin position="1"/>
        <end position="34"/>
    </location>
</feature>
<dbReference type="PROSITE" id="PS50222">
    <property type="entry name" value="EF_HAND_2"/>
    <property type="match status" value="1"/>
</dbReference>
<evidence type="ECO:0000259" key="3">
    <source>
        <dbReference type="PROSITE" id="PS50222"/>
    </source>
</evidence>
<dbReference type="InterPro" id="IPR018247">
    <property type="entry name" value="EF_Hand_1_Ca_BS"/>
</dbReference>
<feature type="compositionally biased region" description="Basic and acidic residues" evidence="2">
    <location>
        <begin position="12"/>
        <end position="24"/>
    </location>
</feature>
<organism evidence="4 5">
    <name type="scientific">Cymbomonas tetramitiformis</name>
    <dbReference type="NCBI Taxonomy" id="36881"/>
    <lineage>
        <taxon>Eukaryota</taxon>
        <taxon>Viridiplantae</taxon>
        <taxon>Chlorophyta</taxon>
        <taxon>Pyramimonadophyceae</taxon>
        <taxon>Pyramimonadales</taxon>
        <taxon>Pyramimonadaceae</taxon>
        <taxon>Cymbomonas</taxon>
    </lineage>
</organism>
<name>A0AAE0C6I0_9CHLO</name>
<feature type="compositionally biased region" description="Polar residues" evidence="2">
    <location>
        <begin position="167"/>
        <end position="178"/>
    </location>
</feature>
<dbReference type="SUPFAM" id="SSF47473">
    <property type="entry name" value="EF-hand"/>
    <property type="match status" value="1"/>
</dbReference>
<dbReference type="EMBL" id="LGRX02028301">
    <property type="protein sequence ID" value="KAK3248217.1"/>
    <property type="molecule type" value="Genomic_DNA"/>
</dbReference>
<proteinExistence type="predicted"/>
<feature type="compositionally biased region" description="Polar residues" evidence="2">
    <location>
        <begin position="201"/>
        <end position="214"/>
    </location>
</feature>
<protein>
    <recommendedName>
        <fullName evidence="3">EF-hand domain-containing protein</fullName>
    </recommendedName>
</protein>
<keyword evidence="5" id="KW-1185">Reference proteome</keyword>
<feature type="domain" description="EF-hand" evidence="3">
    <location>
        <begin position="450"/>
        <end position="482"/>
    </location>
</feature>